<evidence type="ECO:0000256" key="1">
    <source>
        <dbReference type="ARBA" id="ARBA00004123"/>
    </source>
</evidence>
<dbReference type="GO" id="GO:0004722">
    <property type="term" value="F:protein serine/threonine phosphatase activity"/>
    <property type="evidence" value="ECO:0007669"/>
    <property type="project" value="UniProtKB-UniRule"/>
</dbReference>
<feature type="compositionally biased region" description="Basic and acidic residues" evidence="10">
    <location>
        <begin position="44"/>
        <end position="68"/>
    </location>
</feature>
<evidence type="ECO:0000256" key="9">
    <source>
        <dbReference type="RuleBase" id="RU369031"/>
    </source>
</evidence>
<reference evidence="11 12" key="1">
    <citation type="submission" date="2017-01" db="EMBL/GenBank/DDBJ databases">
        <authorList>
            <person name="Mah S.A."/>
            <person name="Swanson W.J."/>
            <person name="Moy G.W."/>
            <person name="Vacquier V.D."/>
        </authorList>
    </citation>
    <scope>NUCLEOTIDE SEQUENCE [LARGE SCALE GENOMIC DNA]</scope>
    <source>
        <strain evidence="11 12">GSMNP</strain>
    </source>
</reference>
<evidence type="ECO:0000313" key="12">
    <source>
        <dbReference type="Proteomes" id="UP000187283"/>
    </source>
</evidence>
<evidence type="ECO:0000256" key="4">
    <source>
        <dbReference type="ARBA" id="ARBA00022801"/>
    </source>
</evidence>
<dbReference type="OrthoDB" id="57957at2759"/>
<keyword evidence="3 9" id="KW-0507">mRNA processing</keyword>
<organism evidence="11 12">
    <name type="scientific">Smittium culicis</name>
    <dbReference type="NCBI Taxonomy" id="133412"/>
    <lineage>
        <taxon>Eukaryota</taxon>
        <taxon>Fungi</taxon>
        <taxon>Fungi incertae sedis</taxon>
        <taxon>Zoopagomycota</taxon>
        <taxon>Kickxellomycotina</taxon>
        <taxon>Harpellomycetes</taxon>
        <taxon>Harpellales</taxon>
        <taxon>Legeriomycetaceae</taxon>
        <taxon>Smittium</taxon>
    </lineage>
</organism>
<comment type="catalytic activity">
    <reaction evidence="8 9">
        <text>O-phospho-L-threonyl-[protein] + H2O = L-threonyl-[protein] + phosphate</text>
        <dbReference type="Rhea" id="RHEA:47004"/>
        <dbReference type="Rhea" id="RHEA-COMP:11060"/>
        <dbReference type="Rhea" id="RHEA-COMP:11605"/>
        <dbReference type="ChEBI" id="CHEBI:15377"/>
        <dbReference type="ChEBI" id="CHEBI:30013"/>
        <dbReference type="ChEBI" id="CHEBI:43474"/>
        <dbReference type="ChEBI" id="CHEBI:61977"/>
        <dbReference type="EC" id="3.1.3.16"/>
    </reaction>
</comment>
<evidence type="ECO:0000256" key="2">
    <source>
        <dbReference type="ARBA" id="ARBA00008978"/>
    </source>
</evidence>
<comment type="function">
    <text evidence="9">Component of the cleavage and polyadenylation factor (CPF) complex, which plays a key role in polyadenylation-dependent pre-mRNA 3'-end formation and cooperates with cleavage factors including the CFIA complex and NAB4/CFIB. SSU72 is required for 3'-end formation of snoRNAs.</text>
</comment>
<dbReference type="AlphaFoldDB" id="A0A1R1X4W5"/>
<keyword evidence="5 9" id="KW-0904">Protein phosphatase</keyword>
<evidence type="ECO:0000256" key="5">
    <source>
        <dbReference type="ARBA" id="ARBA00022912"/>
    </source>
</evidence>
<sequence length="75" mass="8277">MVKFAVICASNMNRSMEGHLVLDRLNLNVKSFGTGSKVRLPGDSIDKPVQKKRPVFDAREEHEAERGAAEVPGQL</sequence>
<dbReference type="Proteomes" id="UP000187283">
    <property type="component" value="Unassembled WGS sequence"/>
</dbReference>
<dbReference type="Gene3D" id="3.40.50.2300">
    <property type="match status" value="1"/>
</dbReference>
<keyword evidence="12" id="KW-1185">Reference proteome</keyword>
<comment type="subunit">
    <text evidence="9">Component of the cleavage and polyadenylation factor (CPF) complex.</text>
</comment>
<dbReference type="STRING" id="133412.A0A1R1X4W5"/>
<dbReference type="EC" id="3.1.3.16" evidence="9"/>
<comment type="function">
    <text evidence="9">Processively dephosphorylates Ser-5 of the heptad repeats YSPTSPS in the C-terminal domain of the largest RNA polymerase II subunit (RPB1).</text>
</comment>
<dbReference type="InterPro" id="IPR006811">
    <property type="entry name" value="RNA_pol_II_suA"/>
</dbReference>
<keyword evidence="6 9" id="KW-0539">Nucleus</keyword>
<dbReference type="Pfam" id="PF04722">
    <property type="entry name" value="Ssu72"/>
    <property type="match status" value="1"/>
</dbReference>
<dbReference type="GO" id="GO:0006397">
    <property type="term" value="P:mRNA processing"/>
    <property type="evidence" value="ECO:0007669"/>
    <property type="project" value="UniProtKB-KW"/>
</dbReference>
<comment type="catalytic activity">
    <reaction evidence="7 9">
        <text>O-phospho-L-seryl-[protein] + H2O = L-seryl-[protein] + phosphate</text>
        <dbReference type="Rhea" id="RHEA:20629"/>
        <dbReference type="Rhea" id="RHEA-COMP:9863"/>
        <dbReference type="Rhea" id="RHEA-COMP:11604"/>
        <dbReference type="ChEBI" id="CHEBI:15377"/>
        <dbReference type="ChEBI" id="CHEBI:29999"/>
        <dbReference type="ChEBI" id="CHEBI:43474"/>
        <dbReference type="ChEBI" id="CHEBI:83421"/>
        <dbReference type="EC" id="3.1.3.16"/>
    </reaction>
</comment>
<evidence type="ECO:0000256" key="8">
    <source>
        <dbReference type="ARBA" id="ARBA00048336"/>
    </source>
</evidence>
<dbReference type="PANTHER" id="PTHR20383">
    <property type="entry name" value="RNA POLYMERASE II SUBUNIT A C-TERMINAL DOMAIN PHOSPHATASE"/>
    <property type="match status" value="1"/>
</dbReference>
<evidence type="ECO:0000313" key="11">
    <source>
        <dbReference type="EMBL" id="OMJ09688.1"/>
    </source>
</evidence>
<evidence type="ECO:0000256" key="10">
    <source>
        <dbReference type="SAM" id="MobiDB-lite"/>
    </source>
</evidence>
<protein>
    <recommendedName>
        <fullName evidence="9">RNA polymerase II subunit A C-terminal domain phosphatase SSU72</fullName>
        <shortName evidence="9">CTD phosphatase SSU72</shortName>
        <ecNumber evidence="9">3.1.3.16</ecNumber>
    </recommendedName>
</protein>
<dbReference type="EMBL" id="LSSN01005347">
    <property type="protein sequence ID" value="OMJ09688.1"/>
    <property type="molecule type" value="Genomic_DNA"/>
</dbReference>
<comment type="caution">
    <text evidence="11">The sequence shown here is derived from an EMBL/GenBank/DDBJ whole genome shotgun (WGS) entry which is preliminary data.</text>
</comment>
<feature type="region of interest" description="Disordered" evidence="10">
    <location>
        <begin position="43"/>
        <end position="75"/>
    </location>
</feature>
<evidence type="ECO:0000256" key="3">
    <source>
        <dbReference type="ARBA" id="ARBA00022664"/>
    </source>
</evidence>
<name>A0A1R1X4W5_9FUNG</name>
<evidence type="ECO:0000256" key="6">
    <source>
        <dbReference type="ARBA" id="ARBA00023242"/>
    </source>
</evidence>
<evidence type="ECO:0000256" key="7">
    <source>
        <dbReference type="ARBA" id="ARBA00047761"/>
    </source>
</evidence>
<keyword evidence="4 9" id="KW-0378">Hydrolase</keyword>
<gene>
    <name evidence="11" type="ORF">AYI70_g10786</name>
</gene>
<comment type="similarity">
    <text evidence="2 9">Belongs to the SSU72 phosphatase family.</text>
</comment>
<dbReference type="GO" id="GO:0005634">
    <property type="term" value="C:nucleus"/>
    <property type="evidence" value="ECO:0007669"/>
    <property type="project" value="UniProtKB-SubCell"/>
</dbReference>
<comment type="subcellular location">
    <subcellularLocation>
        <location evidence="1 9">Nucleus</location>
    </subcellularLocation>
</comment>
<accession>A0A1R1X4W5</accession>
<proteinExistence type="inferred from homology"/>